<dbReference type="Gene3D" id="1.10.150.20">
    <property type="entry name" value="5' to 3' exonuclease, C-terminal subdomain"/>
    <property type="match status" value="1"/>
</dbReference>
<dbReference type="SUPFAM" id="SSF56672">
    <property type="entry name" value="DNA/RNA polymerases"/>
    <property type="match status" value="1"/>
</dbReference>
<dbReference type="GO" id="GO:0006302">
    <property type="term" value="P:double-strand break repair"/>
    <property type="evidence" value="ECO:0007669"/>
    <property type="project" value="TreeGrafter"/>
</dbReference>
<dbReference type="Proteomes" id="UP000536179">
    <property type="component" value="Unassembled WGS sequence"/>
</dbReference>
<gene>
    <name evidence="2" type="ORF">FHS27_003320</name>
</gene>
<accession>A0A7W5DZT5</accession>
<dbReference type="AlphaFoldDB" id="A0A7W5DZT5"/>
<dbReference type="SMART" id="SM00482">
    <property type="entry name" value="POLAc"/>
    <property type="match status" value="1"/>
</dbReference>
<reference evidence="2 3" key="1">
    <citation type="submission" date="2020-08" db="EMBL/GenBank/DDBJ databases">
        <title>Genomic Encyclopedia of Type Strains, Phase III (KMG-III): the genomes of soil and plant-associated and newly described type strains.</title>
        <authorList>
            <person name="Whitman W."/>
        </authorList>
    </citation>
    <scope>NUCLEOTIDE SEQUENCE [LARGE SCALE GENOMIC DNA]</scope>
    <source>
        <strain evidence="2 3">CECT 8075</strain>
    </source>
</reference>
<dbReference type="InterPro" id="IPR002298">
    <property type="entry name" value="DNA_polymerase_A"/>
</dbReference>
<evidence type="ECO:0000313" key="2">
    <source>
        <dbReference type="EMBL" id="MBB3207495.1"/>
    </source>
</evidence>
<evidence type="ECO:0000259" key="1">
    <source>
        <dbReference type="SMART" id="SM00482"/>
    </source>
</evidence>
<proteinExistence type="predicted"/>
<name>A0A7W5DZT5_9BACT</name>
<dbReference type="GO" id="GO:0006261">
    <property type="term" value="P:DNA-templated DNA replication"/>
    <property type="evidence" value="ECO:0007669"/>
    <property type="project" value="InterPro"/>
</dbReference>
<dbReference type="PANTHER" id="PTHR10133:SF62">
    <property type="entry name" value="DNA POLYMERASE THETA"/>
    <property type="match status" value="1"/>
</dbReference>
<dbReference type="RefSeq" id="WP_184305836.1">
    <property type="nucleotide sequence ID" value="NZ_JACHXU010000011.1"/>
</dbReference>
<protein>
    <recommendedName>
        <fullName evidence="1">DNA-directed DNA polymerase family A palm domain-containing protein</fullName>
    </recommendedName>
</protein>
<dbReference type="GO" id="GO:0003677">
    <property type="term" value="F:DNA binding"/>
    <property type="evidence" value="ECO:0007669"/>
    <property type="project" value="InterPro"/>
</dbReference>
<dbReference type="EMBL" id="JACHXU010000011">
    <property type="protein sequence ID" value="MBB3207495.1"/>
    <property type="molecule type" value="Genomic_DNA"/>
</dbReference>
<dbReference type="Gene3D" id="3.30.70.370">
    <property type="match status" value="1"/>
</dbReference>
<dbReference type="Pfam" id="PF00476">
    <property type="entry name" value="DNA_pol_A"/>
    <property type="match status" value="1"/>
</dbReference>
<keyword evidence="3" id="KW-1185">Reference proteome</keyword>
<sequence length="579" mass="65208">MDWLNRFNSVWSLDFEFSQPPGERPSVVCLVAREFHTKRLIRIDMDALTTMKEPPFDTGPSSLCVAYFSSAEWKCFLALGWSLPTYVLDLWCEFRNMLNGTFPASGWGLLSCLSHFGFDSMLATEKTEMRDLAIRGGPYTSEEMEALVDYCQTDVDALDKLLPAMLPLIDFPRAVHRGRYMKAVASMEYNGIPIDTNILSMFRRQWETIKLDLIRSVDHAFGVFDGMTLKRDRFAAYLIRNGIPWPETDSGQLSLKDDVFRDQVKTYPQLSPLRELCHALSEMKLEKLAVGSDGRNRTMLSPFASRSGRNQPSNNKFIFGPSVWLRGLMQPQHGHALAYVDWSQQELGIAAALSGDPALTRAYASGDPYLEFAKMAGAVPATATKKSHPAERSAYKVCMLATQYGMSEHGLALKLNKPVAFARNLLRRHRETFPVFWKWSQAQVDTAMLTGGLQTVFGWRIRTIGGDNPRSLANFPMQANGAEMMRLACCMATEAGVRVCCPVHDAILIEAETDVIDRVVMETQAIMREAGRLVLDGFDLESDAKVIRHPDRYMDDDRGVDMWDRVVRLACEADAKQQT</sequence>
<feature type="domain" description="DNA-directed DNA polymerase family A palm" evidence="1">
    <location>
        <begin position="322"/>
        <end position="515"/>
    </location>
</feature>
<dbReference type="InterPro" id="IPR043502">
    <property type="entry name" value="DNA/RNA_pol_sf"/>
</dbReference>
<dbReference type="InterPro" id="IPR001098">
    <property type="entry name" value="DNA-dir_DNA_pol_A_palm_dom"/>
</dbReference>
<dbReference type="PANTHER" id="PTHR10133">
    <property type="entry name" value="DNA POLYMERASE I"/>
    <property type="match status" value="1"/>
</dbReference>
<dbReference type="GO" id="GO:0003887">
    <property type="term" value="F:DNA-directed DNA polymerase activity"/>
    <property type="evidence" value="ECO:0007669"/>
    <property type="project" value="InterPro"/>
</dbReference>
<organism evidence="2 3">
    <name type="scientific">Aporhodopirellula rubra</name>
    <dbReference type="NCBI Taxonomy" id="980271"/>
    <lineage>
        <taxon>Bacteria</taxon>
        <taxon>Pseudomonadati</taxon>
        <taxon>Planctomycetota</taxon>
        <taxon>Planctomycetia</taxon>
        <taxon>Pirellulales</taxon>
        <taxon>Pirellulaceae</taxon>
        <taxon>Aporhodopirellula</taxon>
    </lineage>
</organism>
<comment type="caution">
    <text evidence="2">The sequence shown here is derived from an EMBL/GenBank/DDBJ whole genome shotgun (WGS) entry which is preliminary data.</text>
</comment>
<dbReference type="PRINTS" id="PR00868">
    <property type="entry name" value="DNAPOLI"/>
</dbReference>
<evidence type="ECO:0000313" key="3">
    <source>
        <dbReference type="Proteomes" id="UP000536179"/>
    </source>
</evidence>